<evidence type="ECO:0000313" key="7">
    <source>
        <dbReference type="EMBL" id="KEZ45823.1"/>
    </source>
</evidence>
<dbReference type="OrthoDB" id="2579025at2759"/>
<feature type="compositionally biased region" description="Polar residues" evidence="6">
    <location>
        <begin position="1"/>
        <end position="19"/>
    </location>
</feature>
<evidence type="ECO:0000256" key="4">
    <source>
        <dbReference type="ARBA" id="ARBA00023163"/>
    </source>
</evidence>
<dbReference type="PANTHER" id="PTHR47540">
    <property type="entry name" value="THIAMINE REPRESSIBLE GENES REGULATORY PROTEIN THI5"/>
    <property type="match status" value="1"/>
</dbReference>
<feature type="region of interest" description="Disordered" evidence="6">
    <location>
        <begin position="1"/>
        <end position="47"/>
    </location>
</feature>
<dbReference type="EMBL" id="JOWA01000066">
    <property type="protein sequence ID" value="KEZ45823.1"/>
    <property type="molecule type" value="Genomic_DNA"/>
</dbReference>
<sequence>MYSSAQNQDTDGTVASVSESLPIASSPGGKRTLAPSPSESGAKPCDNCMRREIACEYDAKYSRGRPPTPPPPPASVALPENGSEVLRVDDMRTSVLPNSYNNSYNNSSFQSHPRRPTNVLAAESSNAPSRTSPDLDVAEIEGQYFDTTSGLTFLHRAYKKLSTQRSNTVPSASSGTEKQQRLMTVGDRRFDVGADLLKVPDRATALALIRFYFDECVVTYRMFHRQIIVGWLEKLVANSENNLPLHCRLGHAKAATVLGILAVVTFRREKLRNPTKPGFDEDTALARSDPLFRAAVNLTDAETGLPRLESAQARLVQVLYLLQTSRMNEGCVAFGRPSIYRDEDIDQDFPDCVNDEDMTAHGPSGEEPSSHR</sequence>
<feature type="region of interest" description="Disordered" evidence="6">
    <location>
        <begin position="345"/>
        <end position="372"/>
    </location>
</feature>
<gene>
    <name evidence="7" type="ORF">SAPIO_CDS1639</name>
</gene>
<keyword evidence="4" id="KW-0804">Transcription</keyword>
<evidence type="ECO:0000256" key="5">
    <source>
        <dbReference type="ARBA" id="ARBA00023242"/>
    </source>
</evidence>
<proteinExistence type="predicted"/>
<evidence type="ECO:0000256" key="2">
    <source>
        <dbReference type="ARBA" id="ARBA00023015"/>
    </source>
</evidence>
<dbReference type="CDD" id="cd12148">
    <property type="entry name" value="fungal_TF_MHR"/>
    <property type="match status" value="1"/>
</dbReference>
<dbReference type="GO" id="GO:0005634">
    <property type="term" value="C:nucleus"/>
    <property type="evidence" value="ECO:0007669"/>
    <property type="project" value="UniProtKB-SubCell"/>
</dbReference>
<dbReference type="VEuPathDB" id="FungiDB:SAPIO_CDS1639"/>
<dbReference type="GeneID" id="27720711"/>
<comment type="subcellular location">
    <subcellularLocation>
        <location evidence="1">Nucleus</location>
    </subcellularLocation>
</comment>
<keyword evidence="2" id="KW-0805">Transcription regulation</keyword>
<feature type="compositionally biased region" description="Acidic residues" evidence="6">
    <location>
        <begin position="345"/>
        <end position="357"/>
    </location>
</feature>
<organism evidence="7 8">
    <name type="scientific">Pseudallescheria apiosperma</name>
    <name type="common">Scedosporium apiospermum</name>
    <dbReference type="NCBI Taxonomy" id="563466"/>
    <lineage>
        <taxon>Eukaryota</taxon>
        <taxon>Fungi</taxon>
        <taxon>Dikarya</taxon>
        <taxon>Ascomycota</taxon>
        <taxon>Pezizomycotina</taxon>
        <taxon>Sordariomycetes</taxon>
        <taxon>Hypocreomycetidae</taxon>
        <taxon>Microascales</taxon>
        <taxon>Microascaceae</taxon>
        <taxon>Scedosporium</taxon>
    </lineage>
</organism>
<keyword evidence="5" id="KW-0539">Nucleus</keyword>
<keyword evidence="3" id="KW-0238">DNA-binding</keyword>
<dbReference type="PANTHER" id="PTHR47540:SF2">
    <property type="entry name" value="ZN(II)2CYS6 TRANSCRIPTION FACTOR (EUROFUNG)"/>
    <property type="match status" value="1"/>
</dbReference>
<evidence type="ECO:0008006" key="9">
    <source>
        <dbReference type="Google" id="ProtNLM"/>
    </source>
</evidence>
<dbReference type="InterPro" id="IPR051711">
    <property type="entry name" value="Stress_Response_Reg"/>
</dbReference>
<reference evidence="7 8" key="1">
    <citation type="journal article" date="2014" name="Genome Announc.">
        <title>Draft genome sequence of the pathogenic fungus Scedosporium apiospermum.</title>
        <authorList>
            <person name="Vandeputte P."/>
            <person name="Ghamrawi S."/>
            <person name="Rechenmann M."/>
            <person name="Iltis A."/>
            <person name="Giraud S."/>
            <person name="Fleury M."/>
            <person name="Thornton C."/>
            <person name="Delhaes L."/>
            <person name="Meyer W."/>
            <person name="Papon N."/>
            <person name="Bouchara J.P."/>
        </authorList>
    </citation>
    <scope>NUCLEOTIDE SEQUENCE [LARGE SCALE GENOMIC DNA]</scope>
    <source>
        <strain evidence="7 8">IHEM 14462</strain>
    </source>
</reference>
<evidence type="ECO:0000313" key="8">
    <source>
        <dbReference type="Proteomes" id="UP000028545"/>
    </source>
</evidence>
<name>A0A084GER1_PSEDA</name>
<protein>
    <recommendedName>
        <fullName evidence="9">Transcription factor domain-containing protein</fullName>
    </recommendedName>
</protein>
<feature type="compositionally biased region" description="Low complexity" evidence="6">
    <location>
        <begin position="98"/>
        <end position="108"/>
    </location>
</feature>
<dbReference type="HOGENOM" id="CLU_744247_0_0_1"/>
<comment type="caution">
    <text evidence="7">The sequence shown here is derived from an EMBL/GenBank/DDBJ whole genome shotgun (WGS) entry which is preliminary data.</text>
</comment>
<dbReference type="Proteomes" id="UP000028545">
    <property type="component" value="Unassembled WGS sequence"/>
</dbReference>
<keyword evidence="8" id="KW-1185">Reference proteome</keyword>
<dbReference type="GO" id="GO:0043565">
    <property type="term" value="F:sequence-specific DNA binding"/>
    <property type="evidence" value="ECO:0007669"/>
    <property type="project" value="TreeGrafter"/>
</dbReference>
<evidence type="ECO:0000256" key="1">
    <source>
        <dbReference type="ARBA" id="ARBA00004123"/>
    </source>
</evidence>
<dbReference type="KEGG" id="sapo:SAPIO_CDS1639"/>
<feature type="compositionally biased region" description="Polar residues" evidence="6">
    <location>
        <begin position="123"/>
        <end position="132"/>
    </location>
</feature>
<accession>A0A084GER1</accession>
<dbReference type="GO" id="GO:0045944">
    <property type="term" value="P:positive regulation of transcription by RNA polymerase II"/>
    <property type="evidence" value="ECO:0007669"/>
    <property type="project" value="TreeGrafter"/>
</dbReference>
<dbReference type="AlphaFoldDB" id="A0A084GER1"/>
<feature type="region of interest" description="Disordered" evidence="6">
    <location>
        <begin position="96"/>
        <end position="133"/>
    </location>
</feature>
<dbReference type="RefSeq" id="XP_016645622.1">
    <property type="nucleotide sequence ID" value="XM_016784865.1"/>
</dbReference>
<feature type="region of interest" description="Disordered" evidence="6">
    <location>
        <begin position="60"/>
        <end position="80"/>
    </location>
</feature>
<evidence type="ECO:0000256" key="3">
    <source>
        <dbReference type="ARBA" id="ARBA00023125"/>
    </source>
</evidence>
<evidence type="ECO:0000256" key="6">
    <source>
        <dbReference type="SAM" id="MobiDB-lite"/>
    </source>
</evidence>